<gene>
    <name evidence="1" type="ORF">BO95DRAFT_516218</name>
</gene>
<dbReference type="Proteomes" id="UP000249057">
    <property type="component" value="Unassembled WGS sequence"/>
</dbReference>
<sequence>MVHPKISLTGLLIASLLSFTVTWRVSNNRTVTTGIPASARPDTIRQLLQDQPLFIRLNPVVTDIDLAPTAPERYEDEWLQTTAEAGTRAAPIQTYLLSQVITVMPGAGEWGQKHIHFETWLRDTPTGVKTRADAPFGVSVASHWAVEPTALLLSDPPSPQGPQEWRLTVQRRITCVWWMMPFVAYTYDEVHASIIRDLIELAS</sequence>
<name>A0ACD1G2U5_9EURO</name>
<evidence type="ECO:0000313" key="1">
    <source>
        <dbReference type="EMBL" id="RAH43573.1"/>
    </source>
</evidence>
<keyword evidence="2" id="KW-1185">Reference proteome</keyword>
<organism evidence="1 2">
    <name type="scientific">Aspergillus brunneoviolaceus CBS 621.78</name>
    <dbReference type="NCBI Taxonomy" id="1450534"/>
    <lineage>
        <taxon>Eukaryota</taxon>
        <taxon>Fungi</taxon>
        <taxon>Dikarya</taxon>
        <taxon>Ascomycota</taxon>
        <taxon>Pezizomycotina</taxon>
        <taxon>Eurotiomycetes</taxon>
        <taxon>Eurotiomycetidae</taxon>
        <taxon>Eurotiales</taxon>
        <taxon>Aspergillaceae</taxon>
        <taxon>Aspergillus</taxon>
        <taxon>Aspergillus subgen. Circumdati</taxon>
    </lineage>
</organism>
<dbReference type="EMBL" id="KZ825361">
    <property type="protein sequence ID" value="RAH43573.1"/>
    <property type="molecule type" value="Genomic_DNA"/>
</dbReference>
<reference evidence="1" key="1">
    <citation type="submission" date="2018-02" db="EMBL/GenBank/DDBJ databases">
        <title>The genomes of Aspergillus section Nigri reveals drivers in fungal speciation.</title>
        <authorList>
            <consortium name="DOE Joint Genome Institute"/>
            <person name="Vesth T.C."/>
            <person name="Nybo J."/>
            <person name="Theobald S."/>
            <person name="Brandl J."/>
            <person name="Frisvad J.C."/>
            <person name="Nielsen K.F."/>
            <person name="Lyhne E.K."/>
            <person name="Kogle M.E."/>
            <person name="Kuo A."/>
            <person name="Riley R."/>
            <person name="Clum A."/>
            <person name="Nolan M."/>
            <person name="Lipzen A."/>
            <person name="Salamov A."/>
            <person name="Henrissat B."/>
            <person name="Wiebenga A."/>
            <person name="De vries R.P."/>
            <person name="Grigoriev I.V."/>
            <person name="Mortensen U.H."/>
            <person name="Andersen M.R."/>
            <person name="Baker S.E."/>
        </authorList>
    </citation>
    <scope>NUCLEOTIDE SEQUENCE</scope>
    <source>
        <strain evidence="1">CBS 621.78</strain>
    </source>
</reference>
<evidence type="ECO:0000313" key="2">
    <source>
        <dbReference type="Proteomes" id="UP000249057"/>
    </source>
</evidence>
<accession>A0ACD1G2U5</accession>
<proteinExistence type="predicted"/>
<protein>
    <submittedName>
        <fullName evidence="1">Uncharacterized protein</fullName>
    </submittedName>
</protein>